<dbReference type="PATRIC" id="fig|457403.8.peg.1751"/>
<dbReference type="EMBL" id="ACUO01000023">
    <property type="protein sequence ID" value="EGN66591.1"/>
    <property type="molecule type" value="Genomic_DNA"/>
</dbReference>
<keyword evidence="1" id="KW-0175">Coiled coil</keyword>
<protein>
    <submittedName>
        <fullName evidence="2">Uncharacterized protein</fullName>
    </submittedName>
</protein>
<dbReference type="Proteomes" id="UP000004160">
    <property type="component" value="Unassembled WGS sequence"/>
</dbReference>
<organism evidence="2 3">
    <name type="scientific">Fusobacterium animalis 11_3_2</name>
    <dbReference type="NCBI Taxonomy" id="457403"/>
    <lineage>
        <taxon>Bacteria</taxon>
        <taxon>Fusobacteriati</taxon>
        <taxon>Fusobacteriota</taxon>
        <taxon>Fusobacteriia</taxon>
        <taxon>Fusobacteriales</taxon>
        <taxon>Fusobacteriaceae</taxon>
        <taxon>Fusobacterium</taxon>
    </lineage>
</organism>
<comment type="caution">
    <text evidence="2">The sequence shown here is derived from an EMBL/GenBank/DDBJ whole genome shotgun (WGS) entry which is preliminary data.</text>
</comment>
<dbReference type="HOGENOM" id="CLU_2990192_0_0_0"/>
<keyword evidence="3" id="KW-1185">Reference proteome</keyword>
<evidence type="ECO:0000313" key="2">
    <source>
        <dbReference type="EMBL" id="EGN66591.1"/>
    </source>
</evidence>
<reference evidence="2" key="1">
    <citation type="submission" date="2011-05" db="EMBL/GenBank/DDBJ databases">
        <title>The Genome Sequence of Fusobacterium sp. 11_3_2.</title>
        <authorList>
            <consortium name="The Broad Institute Genome Sequencing Platform"/>
            <person name="Earl A."/>
            <person name="Ward D."/>
            <person name="Feldgarden M."/>
            <person name="Gevers D."/>
            <person name="Sibley C.D."/>
            <person name="White A.P."/>
            <person name="Crowley S."/>
            <person name="Surette M."/>
            <person name="Strauss J.C."/>
            <person name="Ambrose C.E."/>
            <person name="Allen-Vercoe E."/>
            <person name="Young S.K."/>
            <person name="Zeng Q."/>
            <person name="Gargeya S."/>
            <person name="Fitzgerald M."/>
            <person name="Haas B."/>
            <person name="Abouelleil A."/>
            <person name="Alvarado L."/>
            <person name="Arachchi H.M."/>
            <person name="Berlin A."/>
            <person name="Brown A."/>
            <person name="Chapman S.B."/>
            <person name="Chen Z."/>
            <person name="Dunbar C."/>
            <person name="Freedman E."/>
            <person name="Gearin G."/>
            <person name="Gellesch M."/>
            <person name="Goldberg J."/>
            <person name="Griggs A."/>
            <person name="Gujja S."/>
            <person name="Heiman D."/>
            <person name="Howarth C."/>
            <person name="Larson L."/>
            <person name="Lui A."/>
            <person name="MacDonald P.J.P."/>
            <person name="Mehta T."/>
            <person name="Montmayeur A."/>
            <person name="Murphy C."/>
            <person name="Neiman D."/>
            <person name="Pearson M."/>
            <person name="Priest M."/>
            <person name="Roberts A."/>
            <person name="Saif S."/>
            <person name="Shea T."/>
            <person name="Shenoy N."/>
            <person name="Sisk P."/>
            <person name="Stolte C."/>
            <person name="Sykes S."/>
            <person name="Wortman J."/>
            <person name="Nusbaum C."/>
            <person name="Birren B."/>
        </authorList>
    </citation>
    <scope>NUCLEOTIDE SEQUENCE [LARGE SCALE GENOMIC DNA]</scope>
    <source>
        <strain evidence="2">11_3_2</strain>
    </source>
</reference>
<name>F7L1K6_9FUSO</name>
<evidence type="ECO:0000313" key="3">
    <source>
        <dbReference type="Proteomes" id="UP000004160"/>
    </source>
</evidence>
<gene>
    <name evidence="2" type="ORF">HMPREF0401_01728</name>
</gene>
<accession>F7L1K6</accession>
<proteinExistence type="predicted"/>
<evidence type="ECO:0000256" key="1">
    <source>
        <dbReference type="SAM" id="Coils"/>
    </source>
</evidence>
<sequence>MTLEKKIKAKIKELEEIREGFLKEYQEKLQNGEDDEALWRYIGNKNIEIYTLKNILK</sequence>
<feature type="coiled-coil region" evidence="1">
    <location>
        <begin position="4"/>
        <end position="31"/>
    </location>
</feature>
<dbReference type="AlphaFoldDB" id="F7L1K6"/>
<dbReference type="RefSeq" id="WP_008693810.1">
    <property type="nucleotide sequence ID" value="NZ_GL945393.1"/>
</dbReference>